<keyword evidence="3" id="KW-0547">Nucleotide-binding</keyword>
<evidence type="ECO:0000313" key="7">
    <source>
        <dbReference type="Proteomes" id="UP000076079"/>
    </source>
</evidence>
<dbReference type="CDD" id="cd03230">
    <property type="entry name" value="ABC_DR_subfamily_A"/>
    <property type="match status" value="1"/>
</dbReference>
<evidence type="ECO:0000256" key="3">
    <source>
        <dbReference type="ARBA" id="ARBA00022741"/>
    </source>
</evidence>
<organism evidence="6 7">
    <name type="scientific">Luteitalea pratensis</name>
    <dbReference type="NCBI Taxonomy" id="1855912"/>
    <lineage>
        <taxon>Bacteria</taxon>
        <taxon>Pseudomonadati</taxon>
        <taxon>Acidobacteriota</taxon>
        <taxon>Vicinamibacteria</taxon>
        <taxon>Vicinamibacterales</taxon>
        <taxon>Vicinamibacteraceae</taxon>
        <taxon>Luteitalea</taxon>
    </lineage>
</organism>
<dbReference type="RefSeq" id="WP_110174845.1">
    <property type="nucleotide sequence ID" value="NZ_CP015136.1"/>
</dbReference>
<dbReference type="InterPro" id="IPR003439">
    <property type="entry name" value="ABC_transporter-like_ATP-bd"/>
</dbReference>
<dbReference type="AlphaFoldDB" id="A0A143PT67"/>
<dbReference type="OrthoDB" id="9804819at2"/>
<dbReference type="Gene3D" id="3.40.50.300">
    <property type="entry name" value="P-loop containing nucleotide triphosphate hydrolases"/>
    <property type="match status" value="1"/>
</dbReference>
<dbReference type="Proteomes" id="UP000076079">
    <property type="component" value="Chromosome"/>
</dbReference>
<dbReference type="SMART" id="SM00382">
    <property type="entry name" value="AAA"/>
    <property type="match status" value="1"/>
</dbReference>
<dbReference type="SUPFAM" id="SSF52540">
    <property type="entry name" value="P-loop containing nucleoside triphosphate hydrolases"/>
    <property type="match status" value="1"/>
</dbReference>
<protein>
    <submittedName>
        <fullName evidence="6">Putative ABC transporter ATP-binding protein YxlF</fullName>
        <ecNumber evidence="6">3.6.3.-</ecNumber>
    </submittedName>
</protein>
<reference evidence="7" key="2">
    <citation type="submission" date="2016-04" db="EMBL/GenBank/DDBJ databases">
        <title>First Complete Genome Sequence of a Subdivision 6 Acidobacterium.</title>
        <authorList>
            <person name="Huang S."/>
            <person name="Vieira S."/>
            <person name="Bunk B."/>
            <person name="Riedel T."/>
            <person name="Sproeer C."/>
            <person name="Overmann J."/>
        </authorList>
    </citation>
    <scope>NUCLEOTIDE SEQUENCE [LARGE SCALE GENOMIC DNA]</scope>
    <source>
        <strain evidence="7">DSM 100886 HEG_-6_39</strain>
    </source>
</reference>
<name>A0A143PT67_LUTPR</name>
<accession>A0A143PT67</accession>
<comment type="similarity">
    <text evidence="1">Belongs to the ABC transporter superfamily.</text>
</comment>
<reference evidence="6 7" key="1">
    <citation type="journal article" date="2016" name="Genome Announc.">
        <title>First Complete Genome Sequence of a Subdivision 6 Acidobacterium Strain.</title>
        <authorList>
            <person name="Huang S."/>
            <person name="Vieira S."/>
            <person name="Bunk B."/>
            <person name="Riedel T."/>
            <person name="Sproer C."/>
            <person name="Overmann J."/>
        </authorList>
    </citation>
    <scope>NUCLEOTIDE SEQUENCE [LARGE SCALE GENOMIC DNA]</scope>
    <source>
        <strain evidence="7">DSM 100886 HEG_-6_39</strain>
    </source>
</reference>
<evidence type="ECO:0000256" key="4">
    <source>
        <dbReference type="ARBA" id="ARBA00022840"/>
    </source>
</evidence>
<dbReference type="PATRIC" id="fig|1813736.3.peg.5090"/>
<keyword evidence="4 6" id="KW-0067">ATP-binding</keyword>
<dbReference type="EMBL" id="CP015136">
    <property type="protein sequence ID" value="AMY11581.1"/>
    <property type="molecule type" value="Genomic_DNA"/>
</dbReference>
<dbReference type="PANTHER" id="PTHR43335">
    <property type="entry name" value="ABC TRANSPORTER, ATP-BINDING PROTEIN"/>
    <property type="match status" value="1"/>
</dbReference>
<dbReference type="KEGG" id="abac:LuPra_04832"/>
<evidence type="ECO:0000259" key="5">
    <source>
        <dbReference type="PROSITE" id="PS50893"/>
    </source>
</evidence>
<dbReference type="GO" id="GO:0016887">
    <property type="term" value="F:ATP hydrolysis activity"/>
    <property type="evidence" value="ECO:0007669"/>
    <property type="project" value="InterPro"/>
</dbReference>
<proteinExistence type="inferred from homology"/>
<dbReference type="GO" id="GO:0005524">
    <property type="term" value="F:ATP binding"/>
    <property type="evidence" value="ECO:0007669"/>
    <property type="project" value="UniProtKB-KW"/>
</dbReference>
<dbReference type="PROSITE" id="PS50893">
    <property type="entry name" value="ABC_TRANSPORTER_2"/>
    <property type="match status" value="1"/>
</dbReference>
<evidence type="ECO:0000313" key="6">
    <source>
        <dbReference type="EMBL" id="AMY11581.1"/>
    </source>
</evidence>
<dbReference type="Pfam" id="PF00005">
    <property type="entry name" value="ABC_tran"/>
    <property type="match status" value="1"/>
</dbReference>
<dbReference type="InterPro" id="IPR027417">
    <property type="entry name" value="P-loop_NTPase"/>
</dbReference>
<evidence type="ECO:0000256" key="1">
    <source>
        <dbReference type="ARBA" id="ARBA00005417"/>
    </source>
</evidence>
<feature type="domain" description="ABC transporter" evidence="5">
    <location>
        <begin position="6"/>
        <end position="241"/>
    </location>
</feature>
<keyword evidence="6" id="KW-0378">Hydrolase</keyword>
<dbReference type="EC" id="3.6.3.-" evidence="6"/>
<dbReference type="InterPro" id="IPR003593">
    <property type="entry name" value="AAA+_ATPase"/>
</dbReference>
<dbReference type="STRING" id="1855912.LuPra_04832"/>
<sequence length="321" mass="34456">MPEPVIAVDRLTKDYPVGFWRPRPYRALDGLSLTVSPGEVFGCLGPNGAGKSTTLKILMGLVAPTSGTAHLFGLPVANVASRRRVGFLPENPVLYDYLTGEELLAYFGQLCGLRPADARARGTILLDRVGLGAERRMAVRRYSKGMVQRLGVAQALVQDPDLVILDEPMSGLDPIGRRDVRALILSLRDEGKTVVFSSHILSDAETLCSRVAILAAGRLQALGSMTELVEFSVRAWEMLLDGTSPALEARLREAGATLTVLAAGRIQAHIPGAQAPEPLLQLASAAGARVLSLQPVRETLEDVFLKHVEGKRRDVPGAEVA</sequence>
<keyword evidence="7" id="KW-1185">Reference proteome</keyword>
<evidence type="ECO:0000256" key="2">
    <source>
        <dbReference type="ARBA" id="ARBA00022448"/>
    </source>
</evidence>
<gene>
    <name evidence="6" type="primary">yxlF_6</name>
    <name evidence="6" type="ORF">LuPra_04832</name>
</gene>
<keyword evidence="2" id="KW-0813">Transport</keyword>